<accession>A0A8T8I1E9</accession>
<dbReference type="GO" id="GO:0016787">
    <property type="term" value="F:hydrolase activity"/>
    <property type="evidence" value="ECO:0007669"/>
    <property type="project" value="UniProtKB-KW"/>
</dbReference>
<dbReference type="PANTHER" id="PTHR43689">
    <property type="entry name" value="HYDROLASE"/>
    <property type="match status" value="1"/>
</dbReference>
<organism evidence="2 3">
    <name type="scientific">Saccharothrix algeriensis</name>
    <dbReference type="NCBI Taxonomy" id="173560"/>
    <lineage>
        <taxon>Bacteria</taxon>
        <taxon>Bacillati</taxon>
        <taxon>Actinomycetota</taxon>
        <taxon>Actinomycetes</taxon>
        <taxon>Pseudonocardiales</taxon>
        <taxon>Pseudonocardiaceae</taxon>
        <taxon>Saccharothrix</taxon>
    </lineage>
</organism>
<evidence type="ECO:0000313" key="3">
    <source>
        <dbReference type="Proteomes" id="UP000671828"/>
    </source>
</evidence>
<dbReference type="InterPro" id="IPR000639">
    <property type="entry name" value="Epox_hydrolase-like"/>
</dbReference>
<gene>
    <name evidence="2" type="ORF">J7S33_06310</name>
</gene>
<evidence type="ECO:0000259" key="1">
    <source>
        <dbReference type="Pfam" id="PF00561"/>
    </source>
</evidence>
<reference evidence="2" key="1">
    <citation type="submission" date="2021-04" db="EMBL/GenBank/DDBJ databases">
        <title>Saccharothrix algeriensis WGS.</title>
        <authorList>
            <person name="Stuskova K."/>
            <person name="Hakalova E."/>
            <person name="Tebbal A.B."/>
            <person name="Eichmeier A."/>
        </authorList>
    </citation>
    <scope>NUCLEOTIDE SEQUENCE</scope>
    <source>
        <strain evidence="2">NRRL B-24137</strain>
    </source>
</reference>
<dbReference type="InterPro" id="IPR000073">
    <property type="entry name" value="AB_hydrolase_1"/>
</dbReference>
<feature type="domain" description="AB hydrolase-1" evidence="1">
    <location>
        <begin position="34"/>
        <end position="141"/>
    </location>
</feature>
<proteinExistence type="predicted"/>
<sequence>MTTSTTGRAHAVEEHWTVVDGTETRYLEAGRGSPVVLLHGEGGVAEQWHDVLQGLAAGHHRAVAGDLPGYGYTKPTPHSSPAALAAFVHAFTRTLRLERHALVGHSLGGGVAVTAALQRPDRLSALVLVSPSGMGRAINPAMVVQSVTPLGDLTVRLIPVLPFGPKALVGGTALIGARRPWRMSALWWSSQVQAVATPGSLTTSLNSMRASVGPLGQRNLALGRLPELSMPTLVAWGLGDLMVPFWQGIAARRRLRRGRLRLFPGAGHLLPVEAPEALLGAVLPFLAGAATPGTAVDVAAGGDDTGPLVGGGRS</sequence>
<name>A0A8T8I1E9_9PSEU</name>
<dbReference type="Gene3D" id="3.40.50.1820">
    <property type="entry name" value="alpha/beta hydrolase"/>
    <property type="match status" value="1"/>
</dbReference>
<dbReference type="Proteomes" id="UP000671828">
    <property type="component" value="Chromosome"/>
</dbReference>
<dbReference type="SUPFAM" id="SSF53474">
    <property type="entry name" value="alpha/beta-Hydrolases"/>
    <property type="match status" value="1"/>
</dbReference>
<dbReference type="InterPro" id="IPR029058">
    <property type="entry name" value="AB_hydrolase_fold"/>
</dbReference>
<evidence type="ECO:0000313" key="2">
    <source>
        <dbReference type="EMBL" id="QTR04489.1"/>
    </source>
</evidence>
<protein>
    <submittedName>
        <fullName evidence="2">Alpha/beta fold hydrolase</fullName>
    </submittedName>
</protein>
<dbReference type="PANTHER" id="PTHR43689:SF8">
    <property type="entry name" value="ALPHA_BETA-HYDROLASES SUPERFAMILY PROTEIN"/>
    <property type="match status" value="1"/>
</dbReference>
<dbReference type="PRINTS" id="PR00111">
    <property type="entry name" value="ABHYDROLASE"/>
</dbReference>
<dbReference type="Pfam" id="PF00561">
    <property type="entry name" value="Abhydrolase_1"/>
    <property type="match status" value="1"/>
</dbReference>
<keyword evidence="2" id="KW-0378">Hydrolase</keyword>
<dbReference type="AlphaFoldDB" id="A0A8T8I1E9"/>
<dbReference type="EMBL" id="CP072788">
    <property type="protein sequence ID" value="QTR04489.1"/>
    <property type="molecule type" value="Genomic_DNA"/>
</dbReference>
<dbReference type="PRINTS" id="PR00412">
    <property type="entry name" value="EPOXHYDRLASE"/>
</dbReference>